<feature type="transmembrane region" description="Helical" evidence="6">
    <location>
        <begin position="146"/>
        <end position="168"/>
    </location>
</feature>
<name>A0A1A9GHC4_9ACTN</name>
<dbReference type="SUPFAM" id="SSF48317">
    <property type="entry name" value="Acid phosphatase/Vanadium-dependent haloperoxidase"/>
    <property type="match status" value="1"/>
</dbReference>
<feature type="transmembrane region" description="Helical" evidence="6">
    <location>
        <begin position="265"/>
        <end position="283"/>
    </location>
</feature>
<keyword evidence="4 6" id="KW-0472">Membrane</keyword>
<feature type="domain" description="Inositolphosphotransferase Aur1/Ipt1" evidence="7">
    <location>
        <begin position="141"/>
        <end position="303"/>
    </location>
</feature>
<dbReference type="AlphaFoldDB" id="A0A1A9GHC4"/>
<dbReference type="PATRIC" id="fig|1300347.3.peg.423"/>
<evidence type="ECO:0000259" key="7">
    <source>
        <dbReference type="Pfam" id="PF14378"/>
    </source>
</evidence>
<feature type="transmembrane region" description="Helical" evidence="6">
    <location>
        <begin position="239"/>
        <end position="258"/>
    </location>
</feature>
<dbReference type="STRING" id="1300347.I601_0423"/>
<evidence type="ECO:0000256" key="4">
    <source>
        <dbReference type="ARBA" id="ARBA00023136"/>
    </source>
</evidence>
<evidence type="ECO:0000256" key="6">
    <source>
        <dbReference type="SAM" id="Phobius"/>
    </source>
</evidence>
<dbReference type="Pfam" id="PF14378">
    <property type="entry name" value="PAP2_3"/>
    <property type="match status" value="1"/>
</dbReference>
<evidence type="ECO:0000313" key="9">
    <source>
        <dbReference type="Proteomes" id="UP000077868"/>
    </source>
</evidence>
<proteinExistence type="predicted"/>
<evidence type="ECO:0000256" key="3">
    <source>
        <dbReference type="ARBA" id="ARBA00022989"/>
    </source>
</evidence>
<feature type="region of interest" description="Disordered" evidence="5">
    <location>
        <begin position="312"/>
        <end position="338"/>
    </location>
</feature>
<dbReference type="OrthoDB" id="629685at2"/>
<dbReference type="Gene3D" id="1.20.144.10">
    <property type="entry name" value="Phosphatidic acid phosphatase type 2/haloperoxidase"/>
    <property type="match status" value="1"/>
</dbReference>
<dbReference type="InterPro" id="IPR026841">
    <property type="entry name" value="Aur1/Ipt1"/>
</dbReference>
<dbReference type="PANTHER" id="PTHR31310:SF7">
    <property type="entry name" value="PA-PHOSPHATASE RELATED-FAMILY PROTEIN DDB_G0268928"/>
    <property type="match status" value="1"/>
</dbReference>
<dbReference type="GO" id="GO:0016020">
    <property type="term" value="C:membrane"/>
    <property type="evidence" value="ECO:0007669"/>
    <property type="project" value="UniProtKB-SubCell"/>
</dbReference>
<evidence type="ECO:0000256" key="1">
    <source>
        <dbReference type="ARBA" id="ARBA00004141"/>
    </source>
</evidence>
<dbReference type="PANTHER" id="PTHR31310">
    <property type="match status" value="1"/>
</dbReference>
<dbReference type="InterPro" id="IPR052185">
    <property type="entry name" value="IPC_Synthase-Related"/>
</dbReference>
<reference evidence="8 9" key="1">
    <citation type="submission" date="2016-03" db="EMBL/GenBank/DDBJ databases">
        <title>Complete genome sequence of a soil Actinobacterium, Nocardioides dokdonensis FR1436.</title>
        <authorList>
            <person name="Kwon S.-K."/>
            <person name="Kim K."/>
            <person name="Kim J.F."/>
        </authorList>
    </citation>
    <scope>NUCLEOTIDE SEQUENCE [LARGE SCALE GENOMIC DNA]</scope>
    <source>
        <strain evidence="8 9">FR1436</strain>
    </source>
</reference>
<feature type="transmembrane region" description="Helical" evidence="6">
    <location>
        <begin position="289"/>
        <end position="308"/>
    </location>
</feature>
<dbReference type="Proteomes" id="UP000077868">
    <property type="component" value="Chromosome"/>
</dbReference>
<dbReference type="EMBL" id="CP015079">
    <property type="protein sequence ID" value="ANH36875.1"/>
    <property type="molecule type" value="Genomic_DNA"/>
</dbReference>
<gene>
    <name evidence="8" type="ORF">I601_0423</name>
</gene>
<dbReference type="InterPro" id="IPR036938">
    <property type="entry name" value="PAP2/HPO_sf"/>
</dbReference>
<dbReference type="RefSeq" id="WP_068105802.1">
    <property type="nucleotide sequence ID" value="NZ_CP015079.1"/>
</dbReference>
<evidence type="ECO:0000313" key="8">
    <source>
        <dbReference type="EMBL" id="ANH36875.1"/>
    </source>
</evidence>
<accession>A0A1A9GHC4</accession>
<feature type="transmembrane region" description="Helical" evidence="6">
    <location>
        <begin position="27"/>
        <end position="46"/>
    </location>
</feature>
<dbReference type="KEGG" id="ndk:I601_0423"/>
<keyword evidence="3 6" id="KW-1133">Transmembrane helix</keyword>
<keyword evidence="2 6" id="KW-0812">Transmembrane</keyword>
<sequence>MTGSPAHTAPPPVAVSAPQRTRRLPRILAMSGYALALVVWSSSLGIPNDTVQVFVWLWWGTIAWNIEAPPRSHLSFLRDWWPPVLGLVVYFYSRGLTDELGLPVHWTMPIRVDEWLGGGVTPTERLQAAWCGDPCLRSAAPRWYDVALTTVYASHFLVGLTLAAVLWVRDRAEWVRWMRRYLMISFGALVVYILYPMAPPWMAAREGLMGEVTRITGRGWDDLGIGRFDLVLQGVGNPVAAMPSLHAGIAFLVAMYAVWRLRSPWRWTLVLYPALMSLALVYYAEHYVVDIVAGAALALAVMVAAGRWERARGAGRPEGPQPVDEERVDLPAVGTVRE</sequence>
<evidence type="ECO:0000256" key="5">
    <source>
        <dbReference type="SAM" id="MobiDB-lite"/>
    </source>
</evidence>
<feature type="transmembrane region" description="Helical" evidence="6">
    <location>
        <begin position="180"/>
        <end position="198"/>
    </location>
</feature>
<keyword evidence="9" id="KW-1185">Reference proteome</keyword>
<dbReference type="CDD" id="cd03386">
    <property type="entry name" value="PAP2_Aur1_like"/>
    <property type="match status" value="1"/>
</dbReference>
<protein>
    <submittedName>
        <fullName evidence="8">PAP2 superfamily protein</fullName>
    </submittedName>
</protein>
<organism evidence="8 9">
    <name type="scientific">Nocardioides dokdonensis FR1436</name>
    <dbReference type="NCBI Taxonomy" id="1300347"/>
    <lineage>
        <taxon>Bacteria</taxon>
        <taxon>Bacillati</taxon>
        <taxon>Actinomycetota</taxon>
        <taxon>Actinomycetes</taxon>
        <taxon>Propionibacteriales</taxon>
        <taxon>Nocardioidaceae</taxon>
        <taxon>Nocardioides</taxon>
    </lineage>
</organism>
<comment type="subcellular location">
    <subcellularLocation>
        <location evidence="1">Membrane</location>
        <topology evidence="1">Multi-pass membrane protein</topology>
    </subcellularLocation>
</comment>
<evidence type="ECO:0000256" key="2">
    <source>
        <dbReference type="ARBA" id="ARBA00022692"/>
    </source>
</evidence>